<dbReference type="Pfam" id="PF13529">
    <property type="entry name" value="Peptidase_C39_2"/>
    <property type="match status" value="1"/>
</dbReference>
<feature type="domain" description="Peptidase C39-like" evidence="1">
    <location>
        <begin position="9"/>
        <end position="156"/>
    </location>
</feature>
<evidence type="ECO:0000313" key="3">
    <source>
        <dbReference type="Proteomes" id="UP000604765"/>
    </source>
</evidence>
<accession>A0ABQ3VVW7</accession>
<dbReference type="EMBL" id="BNJR01000004">
    <property type="protein sequence ID" value="GHP13038.1"/>
    <property type="molecule type" value="Genomic_DNA"/>
</dbReference>
<organism evidence="2 3">
    <name type="scientific">Lentilactobacillus fungorum</name>
    <dbReference type="NCBI Taxonomy" id="2201250"/>
    <lineage>
        <taxon>Bacteria</taxon>
        <taxon>Bacillati</taxon>
        <taxon>Bacillota</taxon>
        <taxon>Bacilli</taxon>
        <taxon>Lactobacillales</taxon>
        <taxon>Lactobacillaceae</taxon>
        <taxon>Lentilactobacillus</taxon>
    </lineage>
</organism>
<name>A0ABQ3VVW7_9LACO</name>
<keyword evidence="3" id="KW-1185">Reference proteome</keyword>
<dbReference type="PANTHER" id="PTHR37806">
    <property type="entry name" value="LMO0724 PROTEIN"/>
    <property type="match status" value="1"/>
</dbReference>
<comment type="caution">
    <text evidence="2">The sequence shown here is derived from an EMBL/GenBank/DDBJ whole genome shotgun (WGS) entry which is preliminary data.</text>
</comment>
<protein>
    <recommendedName>
        <fullName evidence="1">Peptidase C39-like domain-containing protein</fullName>
    </recommendedName>
</protein>
<evidence type="ECO:0000313" key="2">
    <source>
        <dbReference type="EMBL" id="GHP13038.1"/>
    </source>
</evidence>
<dbReference type="Gene3D" id="3.90.70.10">
    <property type="entry name" value="Cysteine proteinases"/>
    <property type="match status" value="1"/>
</dbReference>
<dbReference type="PANTHER" id="PTHR37806:SF1">
    <property type="entry name" value="PEPTIDASE C39-LIKE DOMAIN-CONTAINING PROTEIN"/>
    <property type="match status" value="1"/>
</dbReference>
<evidence type="ECO:0000259" key="1">
    <source>
        <dbReference type="Pfam" id="PF13529"/>
    </source>
</evidence>
<sequence>MTHQILLNAENINQMAWGAINGCEAASLLEGLHYQQSALTMNYGQFLLAMPISADGNPYHGFGGSPFKNQAGKFEAIFVRPLIDWAKQYGNVQNLSGATPHWLYESVKQGNPVLTYVTVHFEAPEFEIYPFGKVPANNHAVLLDGVCDQQVHVSDPIDGRYWLSKNRFETIYQSRKMAITILK</sequence>
<dbReference type="RefSeq" id="WP_203629074.1">
    <property type="nucleotide sequence ID" value="NZ_BNJR01000004.1"/>
</dbReference>
<proteinExistence type="predicted"/>
<dbReference type="InterPro" id="IPR039564">
    <property type="entry name" value="Peptidase_C39-like"/>
</dbReference>
<gene>
    <name evidence="2" type="ORF">YK48G_04630</name>
</gene>
<dbReference type="Proteomes" id="UP000604765">
    <property type="component" value="Unassembled WGS sequence"/>
</dbReference>
<reference evidence="2 3" key="1">
    <citation type="journal article" date="2021" name="Int. J. Syst. Evol. Microbiol.">
        <title>Lentilactobacillus fungorum sp. nov., isolated from spent mushroom substrates.</title>
        <authorList>
            <person name="Tohno M."/>
            <person name="Tanizawa Y."/>
            <person name="Kojima Y."/>
            <person name="Sakamoto M."/>
            <person name="Ohkuma M."/>
            <person name="Kobayashi H."/>
        </authorList>
    </citation>
    <scope>NUCLEOTIDE SEQUENCE [LARGE SCALE GENOMIC DNA]</scope>
    <source>
        <strain evidence="2 3">YK48G</strain>
    </source>
</reference>